<keyword evidence="11 15" id="KW-1133">Transmembrane helix</keyword>
<dbReference type="InterPro" id="IPR003660">
    <property type="entry name" value="HAMP_dom"/>
</dbReference>
<dbReference type="InterPro" id="IPR003594">
    <property type="entry name" value="HATPase_dom"/>
</dbReference>
<feature type="domain" description="Histidine kinase" evidence="16">
    <location>
        <begin position="471"/>
        <end position="581"/>
    </location>
</feature>
<keyword evidence="13 15" id="KW-0472">Membrane</keyword>
<evidence type="ECO:0000313" key="19">
    <source>
        <dbReference type="EMBL" id="QAV21318.1"/>
    </source>
</evidence>
<gene>
    <name evidence="18" type="ORF">M5X16_14845</name>
    <name evidence="19" type="ORF">PC41400_28075</name>
</gene>
<feature type="transmembrane region" description="Helical" evidence="15">
    <location>
        <begin position="287"/>
        <end position="311"/>
    </location>
</feature>
<dbReference type="Gene3D" id="3.30.565.10">
    <property type="entry name" value="Histidine kinase-like ATPase, C-terminal domain"/>
    <property type="match status" value="1"/>
</dbReference>
<dbReference type="InterPro" id="IPR050640">
    <property type="entry name" value="Bact_2-comp_sensor_kinase"/>
</dbReference>
<evidence type="ECO:0000313" key="20">
    <source>
        <dbReference type="Proteomes" id="UP000288943"/>
    </source>
</evidence>
<dbReference type="GO" id="GO:0000155">
    <property type="term" value="F:phosphorelay sensor kinase activity"/>
    <property type="evidence" value="ECO:0007669"/>
    <property type="project" value="InterPro"/>
</dbReference>
<evidence type="ECO:0000256" key="13">
    <source>
        <dbReference type="ARBA" id="ARBA00023136"/>
    </source>
</evidence>
<dbReference type="CDD" id="cd06225">
    <property type="entry name" value="HAMP"/>
    <property type="match status" value="1"/>
</dbReference>
<dbReference type="PROSITE" id="PS50109">
    <property type="entry name" value="HIS_KIN"/>
    <property type="match status" value="1"/>
</dbReference>
<comment type="catalytic activity">
    <reaction evidence="1">
        <text>ATP + protein L-histidine = ADP + protein N-phospho-L-histidine.</text>
        <dbReference type="EC" id="2.7.13.3"/>
    </reaction>
</comment>
<dbReference type="GeneID" id="95378651"/>
<reference evidence="19 20" key="1">
    <citation type="submission" date="2018-01" db="EMBL/GenBank/DDBJ databases">
        <title>The whole genome sequencing and assembly of Paenibacillus chitinolyticus KCCM 41400 strain.</title>
        <authorList>
            <person name="Kim J.-Y."/>
            <person name="Park M.-K."/>
            <person name="Lee Y.-J."/>
            <person name="Yi H."/>
            <person name="Bahn Y.-S."/>
            <person name="Kim J.F."/>
            <person name="Lee D.-W."/>
        </authorList>
    </citation>
    <scope>NUCLEOTIDE SEQUENCE [LARGE SCALE GENOMIC DNA]</scope>
    <source>
        <strain evidence="19 20">KCCM 41400</strain>
    </source>
</reference>
<dbReference type="SUPFAM" id="SSF55874">
    <property type="entry name" value="ATPase domain of HSP90 chaperone/DNA topoisomerase II/histidine kinase"/>
    <property type="match status" value="1"/>
</dbReference>
<evidence type="ECO:0000256" key="6">
    <source>
        <dbReference type="ARBA" id="ARBA00022679"/>
    </source>
</evidence>
<evidence type="ECO:0000256" key="5">
    <source>
        <dbReference type="ARBA" id="ARBA00022553"/>
    </source>
</evidence>
<keyword evidence="8" id="KW-0547">Nucleotide-binding</keyword>
<feature type="transmembrane region" description="Helical" evidence="15">
    <location>
        <begin position="12"/>
        <end position="33"/>
    </location>
</feature>
<evidence type="ECO:0000313" key="21">
    <source>
        <dbReference type="Proteomes" id="UP001527202"/>
    </source>
</evidence>
<dbReference type="SMART" id="SM00387">
    <property type="entry name" value="HATPase_c"/>
    <property type="match status" value="1"/>
</dbReference>
<dbReference type="KEGG" id="pchi:PC41400_28075"/>
<evidence type="ECO:0000259" key="17">
    <source>
        <dbReference type="PROSITE" id="PS50885"/>
    </source>
</evidence>
<organism evidence="19 20">
    <name type="scientific">Paenibacillus chitinolyticus</name>
    <dbReference type="NCBI Taxonomy" id="79263"/>
    <lineage>
        <taxon>Bacteria</taxon>
        <taxon>Bacillati</taxon>
        <taxon>Bacillota</taxon>
        <taxon>Bacilli</taxon>
        <taxon>Bacillales</taxon>
        <taxon>Paenibacillaceae</taxon>
        <taxon>Paenibacillus</taxon>
    </lineage>
</organism>
<dbReference type="InterPro" id="IPR005467">
    <property type="entry name" value="His_kinase_dom"/>
</dbReference>
<dbReference type="Pfam" id="PF02518">
    <property type="entry name" value="HATPase_c"/>
    <property type="match status" value="1"/>
</dbReference>
<keyword evidence="4" id="KW-1003">Cell membrane</keyword>
<dbReference type="OrthoDB" id="9776552at2"/>
<dbReference type="Proteomes" id="UP001527202">
    <property type="component" value="Unassembled WGS sequence"/>
</dbReference>
<evidence type="ECO:0000256" key="12">
    <source>
        <dbReference type="ARBA" id="ARBA00023012"/>
    </source>
</evidence>
<evidence type="ECO:0000256" key="3">
    <source>
        <dbReference type="ARBA" id="ARBA00012438"/>
    </source>
</evidence>
<protein>
    <recommendedName>
        <fullName evidence="3">histidine kinase</fullName>
        <ecNumber evidence="3">2.7.13.3</ecNumber>
    </recommendedName>
</protein>
<keyword evidence="9 19" id="KW-0418">Kinase</keyword>
<dbReference type="GO" id="GO:0005524">
    <property type="term" value="F:ATP binding"/>
    <property type="evidence" value="ECO:0007669"/>
    <property type="project" value="UniProtKB-KW"/>
</dbReference>
<evidence type="ECO:0000259" key="16">
    <source>
        <dbReference type="PROSITE" id="PS50109"/>
    </source>
</evidence>
<dbReference type="InterPro" id="IPR036890">
    <property type="entry name" value="HATPase_C_sf"/>
</dbReference>
<keyword evidence="12" id="KW-0902">Two-component regulatory system</keyword>
<keyword evidence="14" id="KW-0175">Coiled coil</keyword>
<feature type="domain" description="HAMP" evidence="17">
    <location>
        <begin position="312"/>
        <end position="364"/>
    </location>
</feature>
<dbReference type="GO" id="GO:0005886">
    <property type="term" value="C:plasma membrane"/>
    <property type="evidence" value="ECO:0007669"/>
    <property type="project" value="UniProtKB-SubCell"/>
</dbReference>
<sequence>MRRWLDRSLKRKLSFLMLVSIGIPLLSFGIFSYQIASSVTEEKAKQSGFGLLTQMRTNMELMVQDVENMSIFLIGQRDVQQYLSDTQWDALRPTIIIGFLTNLAFSKPYIAEITIESARDLPSLSNTSIVSSGMPGWPGPKDTEPGNRPKWWTPLYKNQTTIGEKDVISLVRPIRSVNTFAHLGSLTISLDQKVIADTLRKSNISEGGSVLLVNEQGNIIAGPGVEWLNRPLSEWMPGMSGITGTSGSFNVGQGDDRNTVLYDTVPGVDWKLVGIMPYKNFREQNRYVLLLTAAAVAIAVVLVASLVIFFVQRVTKPLLMLTRFLKDTDPEEPMKALPVTSADEVGQLMRSYNRLSDRIERLTEQVKLNEARKKETDMLALQAQIHPHFLYNTLSSVHWMALMSQDMKIAEMVGHLSDFLRFSLNKGAEYCEVQQEVAHAEHYAAIQAVRYPDKFDIEFVVDPDIRQKPVLKLLLQPLIENALIHGIQKQREKGSIRVYAQRMGTELTFMVEDTGIGIEPDKLNEIRAALSAADEPVVPGSYGLRNVHRRLQLHYGSEAGLHIRSIVGEGTVITFMIPIVERAGTA</sequence>
<evidence type="ECO:0000256" key="10">
    <source>
        <dbReference type="ARBA" id="ARBA00022840"/>
    </source>
</evidence>
<dbReference type="InterPro" id="IPR010559">
    <property type="entry name" value="Sig_transdc_His_kin_internal"/>
</dbReference>
<dbReference type="EMBL" id="JAMDMJ010000016">
    <property type="protein sequence ID" value="MCY9597051.1"/>
    <property type="molecule type" value="Genomic_DNA"/>
</dbReference>
<evidence type="ECO:0000256" key="4">
    <source>
        <dbReference type="ARBA" id="ARBA00022475"/>
    </source>
</evidence>
<evidence type="ECO:0000256" key="8">
    <source>
        <dbReference type="ARBA" id="ARBA00022741"/>
    </source>
</evidence>
<comment type="subcellular location">
    <subcellularLocation>
        <location evidence="2">Cell membrane</location>
        <topology evidence="2">Multi-pass membrane protein</topology>
    </subcellularLocation>
</comment>
<dbReference type="PANTHER" id="PTHR34220:SF11">
    <property type="entry name" value="SENSOR PROTEIN KINASE HPTS"/>
    <property type="match status" value="1"/>
</dbReference>
<accession>A0A410X3V5</accession>
<keyword evidence="10" id="KW-0067">ATP-binding</keyword>
<name>A0A410X3V5_9BACL</name>
<evidence type="ECO:0000256" key="14">
    <source>
        <dbReference type="SAM" id="Coils"/>
    </source>
</evidence>
<dbReference type="AlphaFoldDB" id="A0A410X3V5"/>
<reference evidence="18 21" key="2">
    <citation type="submission" date="2022-05" db="EMBL/GenBank/DDBJ databases">
        <title>Genome Sequencing of Bee-Associated Microbes.</title>
        <authorList>
            <person name="Dunlap C."/>
        </authorList>
    </citation>
    <scope>NUCLEOTIDE SEQUENCE [LARGE SCALE GENOMIC DNA]</scope>
    <source>
        <strain evidence="18 21">NRRL B-23120</strain>
    </source>
</reference>
<dbReference type="Gene3D" id="6.10.340.10">
    <property type="match status" value="1"/>
</dbReference>
<keyword evidence="5" id="KW-0597">Phosphoprotein</keyword>
<dbReference type="Proteomes" id="UP000288943">
    <property type="component" value="Chromosome"/>
</dbReference>
<dbReference type="Gene3D" id="3.30.450.20">
    <property type="entry name" value="PAS domain"/>
    <property type="match status" value="1"/>
</dbReference>
<dbReference type="PROSITE" id="PS50885">
    <property type="entry name" value="HAMP"/>
    <property type="match status" value="1"/>
</dbReference>
<evidence type="ECO:0000313" key="18">
    <source>
        <dbReference type="EMBL" id="MCY9597051.1"/>
    </source>
</evidence>
<evidence type="ECO:0000256" key="2">
    <source>
        <dbReference type="ARBA" id="ARBA00004651"/>
    </source>
</evidence>
<evidence type="ECO:0000256" key="7">
    <source>
        <dbReference type="ARBA" id="ARBA00022692"/>
    </source>
</evidence>
<dbReference type="RefSeq" id="WP_042235031.1">
    <property type="nucleotide sequence ID" value="NZ_CP026520.1"/>
</dbReference>
<dbReference type="Pfam" id="PF06580">
    <property type="entry name" value="His_kinase"/>
    <property type="match status" value="1"/>
</dbReference>
<keyword evidence="7 15" id="KW-0812">Transmembrane</keyword>
<evidence type="ECO:0000256" key="15">
    <source>
        <dbReference type="SAM" id="Phobius"/>
    </source>
</evidence>
<dbReference type="PANTHER" id="PTHR34220">
    <property type="entry name" value="SENSOR HISTIDINE KINASE YPDA"/>
    <property type="match status" value="1"/>
</dbReference>
<keyword evidence="6" id="KW-0808">Transferase</keyword>
<dbReference type="EMBL" id="CP026520">
    <property type="protein sequence ID" value="QAV21318.1"/>
    <property type="molecule type" value="Genomic_DNA"/>
</dbReference>
<evidence type="ECO:0000256" key="1">
    <source>
        <dbReference type="ARBA" id="ARBA00000085"/>
    </source>
</evidence>
<evidence type="ECO:0000256" key="9">
    <source>
        <dbReference type="ARBA" id="ARBA00022777"/>
    </source>
</evidence>
<feature type="coiled-coil region" evidence="14">
    <location>
        <begin position="345"/>
        <end position="372"/>
    </location>
</feature>
<proteinExistence type="predicted"/>
<keyword evidence="21" id="KW-1185">Reference proteome</keyword>
<evidence type="ECO:0000256" key="11">
    <source>
        <dbReference type="ARBA" id="ARBA00022989"/>
    </source>
</evidence>
<dbReference type="EC" id="2.7.13.3" evidence="3"/>